<organism evidence="6 7">
    <name type="scientific">Solanum commersonii</name>
    <name type="common">Commerson's wild potato</name>
    <name type="synonym">Commerson's nightshade</name>
    <dbReference type="NCBI Taxonomy" id="4109"/>
    <lineage>
        <taxon>Eukaryota</taxon>
        <taxon>Viridiplantae</taxon>
        <taxon>Streptophyta</taxon>
        <taxon>Embryophyta</taxon>
        <taxon>Tracheophyta</taxon>
        <taxon>Spermatophyta</taxon>
        <taxon>Magnoliopsida</taxon>
        <taxon>eudicotyledons</taxon>
        <taxon>Gunneridae</taxon>
        <taxon>Pentapetalae</taxon>
        <taxon>asterids</taxon>
        <taxon>lamiids</taxon>
        <taxon>Solanales</taxon>
        <taxon>Solanaceae</taxon>
        <taxon>Solanoideae</taxon>
        <taxon>Solaneae</taxon>
        <taxon>Solanum</taxon>
    </lineage>
</organism>
<name>A0A9J5WZ39_SOLCO</name>
<dbReference type="Pfam" id="PF04434">
    <property type="entry name" value="SWIM"/>
    <property type="match status" value="1"/>
</dbReference>
<dbReference type="SMART" id="SM00575">
    <property type="entry name" value="ZnF_PMZ"/>
    <property type="match status" value="1"/>
</dbReference>
<evidence type="ECO:0000256" key="3">
    <source>
        <dbReference type="ARBA" id="ARBA00022833"/>
    </source>
</evidence>
<proteinExistence type="predicted"/>
<protein>
    <recommendedName>
        <fullName evidence="5">SWIM-type domain-containing protein</fullName>
    </recommendedName>
</protein>
<feature type="domain" description="SWIM-type" evidence="5">
    <location>
        <begin position="20"/>
        <end position="61"/>
    </location>
</feature>
<evidence type="ECO:0000256" key="2">
    <source>
        <dbReference type="ARBA" id="ARBA00022771"/>
    </source>
</evidence>
<evidence type="ECO:0000256" key="1">
    <source>
        <dbReference type="ARBA" id="ARBA00022723"/>
    </source>
</evidence>
<dbReference type="Proteomes" id="UP000824120">
    <property type="component" value="Chromosome 10"/>
</dbReference>
<reference evidence="6 7" key="1">
    <citation type="submission" date="2020-09" db="EMBL/GenBank/DDBJ databases">
        <title>De no assembly of potato wild relative species, Solanum commersonii.</title>
        <authorList>
            <person name="Cho K."/>
        </authorList>
    </citation>
    <scope>NUCLEOTIDE SEQUENCE [LARGE SCALE GENOMIC DNA]</scope>
    <source>
        <strain evidence="6">LZ3.2</strain>
        <tissue evidence="6">Leaf</tissue>
    </source>
</reference>
<keyword evidence="7" id="KW-1185">Reference proteome</keyword>
<evidence type="ECO:0000313" key="7">
    <source>
        <dbReference type="Proteomes" id="UP000824120"/>
    </source>
</evidence>
<dbReference type="PROSITE" id="PS50966">
    <property type="entry name" value="ZF_SWIM"/>
    <property type="match status" value="1"/>
</dbReference>
<gene>
    <name evidence="6" type="ORF">H5410_050873</name>
</gene>
<dbReference type="AlphaFoldDB" id="A0A9J5WZ39"/>
<sequence>MANKNMENKLLVHQIDEDTFSVTADNGIAMVHLRSKMCSCREFDLDKIPCQHAMAALRHKFGDEYDKMIYNFSSPYCKVESYILAYADSIYPVLAEVFWNLSPKILGRVIPPPEKKTKPGRKRMKQVPTIGEVVSKKRNKWSLCKRFGHQKTTCSTRSNGVS</sequence>
<dbReference type="InterPro" id="IPR006564">
    <property type="entry name" value="Znf_PMZ"/>
</dbReference>
<comment type="caution">
    <text evidence="6">The sequence shown here is derived from an EMBL/GenBank/DDBJ whole genome shotgun (WGS) entry which is preliminary data.</text>
</comment>
<keyword evidence="1" id="KW-0479">Metal-binding</keyword>
<dbReference type="EMBL" id="JACXVP010000010">
    <property type="protein sequence ID" value="KAG5580246.1"/>
    <property type="molecule type" value="Genomic_DNA"/>
</dbReference>
<evidence type="ECO:0000256" key="4">
    <source>
        <dbReference type="PROSITE-ProRule" id="PRU00325"/>
    </source>
</evidence>
<dbReference type="InterPro" id="IPR007527">
    <property type="entry name" value="Znf_SWIM"/>
</dbReference>
<dbReference type="GO" id="GO:0008270">
    <property type="term" value="F:zinc ion binding"/>
    <property type="evidence" value="ECO:0007669"/>
    <property type="project" value="UniProtKB-KW"/>
</dbReference>
<accession>A0A9J5WZ39</accession>
<evidence type="ECO:0000259" key="5">
    <source>
        <dbReference type="PROSITE" id="PS50966"/>
    </source>
</evidence>
<keyword evidence="2 4" id="KW-0863">Zinc-finger</keyword>
<dbReference type="OrthoDB" id="1895098at2759"/>
<keyword evidence="3" id="KW-0862">Zinc</keyword>
<evidence type="ECO:0000313" key="6">
    <source>
        <dbReference type="EMBL" id="KAG5580246.1"/>
    </source>
</evidence>